<sequence>MLWDLGNKKRQQGRSPYRLLWFTRAEAQN</sequence>
<organism evidence="1">
    <name type="scientific">Siphoviridae sp. ctCeQ13</name>
    <dbReference type="NCBI Taxonomy" id="2825380"/>
    <lineage>
        <taxon>Viruses</taxon>
        <taxon>Duplodnaviria</taxon>
        <taxon>Heunggongvirae</taxon>
        <taxon>Uroviricota</taxon>
        <taxon>Caudoviricetes</taxon>
    </lineage>
</organism>
<dbReference type="EMBL" id="BK015381">
    <property type="protein sequence ID" value="DAE04004.1"/>
    <property type="molecule type" value="Genomic_DNA"/>
</dbReference>
<proteinExistence type="predicted"/>
<name>A0A8S5PCQ8_9CAUD</name>
<accession>A0A8S5PCQ8</accession>
<protein>
    <submittedName>
        <fullName evidence="1">Uncharacterized protein</fullName>
    </submittedName>
</protein>
<reference evidence="1" key="1">
    <citation type="journal article" date="2021" name="Proc. Natl. Acad. Sci. U.S.A.">
        <title>A Catalog of Tens of Thousands of Viruses from Human Metagenomes Reveals Hidden Associations with Chronic Diseases.</title>
        <authorList>
            <person name="Tisza M.J."/>
            <person name="Buck C.B."/>
        </authorList>
    </citation>
    <scope>NUCLEOTIDE SEQUENCE</scope>
    <source>
        <strain evidence="1">CtCeQ13</strain>
    </source>
</reference>
<evidence type="ECO:0000313" key="1">
    <source>
        <dbReference type="EMBL" id="DAE04004.1"/>
    </source>
</evidence>